<evidence type="ECO:0000313" key="3">
    <source>
        <dbReference type="EMBL" id="EQD33017.1"/>
    </source>
</evidence>
<evidence type="ECO:0000256" key="2">
    <source>
        <dbReference type="ARBA" id="ARBA00022840"/>
    </source>
</evidence>
<reference evidence="3" key="2">
    <citation type="journal article" date="2014" name="ISME J.">
        <title>Microbial stratification in low pH oxic and suboxic macroscopic growths along an acid mine drainage.</title>
        <authorList>
            <person name="Mendez-Garcia C."/>
            <person name="Mesa V."/>
            <person name="Sprenger R.R."/>
            <person name="Richter M."/>
            <person name="Diez M.S."/>
            <person name="Solano J."/>
            <person name="Bargiela R."/>
            <person name="Golyshina O.V."/>
            <person name="Manteca A."/>
            <person name="Ramos J.L."/>
            <person name="Gallego J.R."/>
            <person name="Llorente I."/>
            <person name="Martins Dos Santos V.A."/>
            <person name="Jensen O.N."/>
            <person name="Pelaez A.I."/>
            <person name="Sanchez J."/>
            <person name="Ferrer M."/>
        </authorList>
    </citation>
    <scope>NUCLEOTIDE SEQUENCE</scope>
</reference>
<sequence>MKPVADTLAPELALHDWVLRHSGNALLARAAASAARAEREGHACAWLGEDGMDAAQLTALRAAPWVSSDVADAPFVLDGAGRFYLRRNAAAEQAVAAALQARATAPRVAVQGQAALLETLLPGAASAEQRSALAAVFGHRLFVLSGGPGTGKTTSLLALLLSMLRLHRECGWPGLPRIALAAPTGKAAARLQQALRSGMENLRARLGGDAAWQAALQHMPALQASTLHRL</sequence>
<gene>
    <name evidence="3" type="ORF">B2A_13381</name>
</gene>
<dbReference type="GO" id="GO:0009338">
    <property type="term" value="C:exodeoxyribonuclease V complex"/>
    <property type="evidence" value="ECO:0007669"/>
    <property type="project" value="TreeGrafter"/>
</dbReference>
<dbReference type="Gene3D" id="3.40.50.300">
    <property type="entry name" value="P-loop containing nucleotide triphosphate hydrolases"/>
    <property type="match status" value="1"/>
</dbReference>
<protein>
    <submittedName>
        <fullName evidence="3">Uncharacterized protein</fullName>
    </submittedName>
</protein>
<reference evidence="3" key="1">
    <citation type="submission" date="2013-08" db="EMBL/GenBank/DDBJ databases">
        <authorList>
            <person name="Mendez C."/>
            <person name="Richter M."/>
            <person name="Ferrer M."/>
            <person name="Sanchez J."/>
        </authorList>
    </citation>
    <scope>NUCLEOTIDE SEQUENCE</scope>
</reference>
<comment type="caution">
    <text evidence="3">The sequence shown here is derived from an EMBL/GenBank/DDBJ whole genome shotgun (WGS) entry which is preliminary data.</text>
</comment>
<dbReference type="GO" id="GO:0005524">
    <property type="term" value="F:ATP binding"/>
    <property type="evidence" value="ECO:0007669"/>
    <property type="project" value="UniProtKB-KW"/>
</dbReference>
<proteinExistence type="predicted"/>
<keyword evidence="2" id="KW-0067">ATP-binding</keyword>
<dbReference type="PANTHER" id="PTHR43788">
    <property type="entry name" value="DNA2/NAM7 HELICASE FAMILY MEMBER"/>
    <property type="match status" value="1"/>
</dbReference>
<keyword evidence="1" id="KW-0547">Nucleotide-binding</keyword>
<dbReference type="AlphaFoldDB" id="T0YM82"/>
<name>T0YM82_9ZZZZ</name>
<accession>T0YM82</accession>
<organism evidence="3">
    <name type="scientific">mine drainage metagenome</name>
    <dbReference type="NCBI Taxonomy" id="410659"/>
    <lineage>
        <taxon>unclassified sequences</taxon>
        <taxon>metagenomes</taxon>
        <taxon>ecological metagenomes</taxon>
    </lineage>
</organism>
<evidence type="ECO:0000256" key="1">
    <source>
        <dbReference type="ARBA" id="ARBA00022741"/>
    </source>
</evidence>
<feature type="non-terminal residue" evidence="3">
    <location>
        <position position="230"/>
    </location>
</feature>
<dbReference type="GO" id="GO:0006310">
    <property type="term" value="P:DNA recombination"/>
    <property type="evidence" value="ECO:0007669"/>
    <property type="project" value="TreeGrafter"/>
</dbReference>
<dbReference type="GO" id="GO:0017116">
    <property type="term" value="F:single-stranded DNA helicase activity"/>
    <property type="evidence" value="ECO:0007669"/>
    <property type="project" value="TreeGrafter"/>
</dbReference>
<dbReference type="InterPro" id="IPR050534">
    <property type="entry name" value="Coronavir_polyprotein_1ab"/>
</dbReference>
<dbReference type="InterPro" id="IPR027417">
    <property type="entry name" value="P-loop_NTPase"/>
</dbReference>
<dbReference type="Pfam" id="PF13245">
    <property type="entry name" value="AAA_19"/>
    <property type="match status" value="1"/>
</dbReference>
<dbReference type="PANTHER" id="PTHR43788:SF6">
    <property type="entry name" value="DNA HELICASE B"/>
    <property type="match status" value="1"/>
</dbReference>
<dbReference type="SUPFAM" id="SSF52540">
    <property type="entry name" value="P-loop containing nucleoside triphosphate hydrolases"/>
    <property type="match status" value="1"/>
</dbReference>
<dbReference type="EMBL" id="AUZZ01009685">
    <property type="protein sequence ID" value="EQD33017.1"/>
    <property type="molecule type" value="Genomic_DNA"/>
</dbReference>